<dbReference type="Gene3D" id="1.10.10.10">
    <property type="entry name" value="Winged helix-like DNA-binding domain superfamily/Winged helix DNA-binding domain"/>
    <property type="match status" value="1"/>
</dbReference>
<evidence type="ECO:0000256" key="2">
    <source>
        <dbReference type="ARBA" id="ARBA00023125"/>
    </source>
</evidence>
<comment type="caution">
    <text evidence="5">The sequence shown here is derived from an EMBL/GenBank/DDBJ whole genome shotgun (WGS) entry which is preliminary data.</text>
</comment>
<keyword evidence="2" id="KW-0238">DNA-binding</keyword>
<protein>
    <submittedName>
        <fullName evidence="5">LuxR family transcriptional regulator</fullName>
    </submittedName>
</protein>
<dbReference type="EMBL" id="PSYR01000001">
    <property type="protein sequence ID" value="RCN58907.1"/>
    <property type="molecule type" value="Genomic_DNA"/>
</dbReference>
<dbReference type="CDD" id="cd06170">
    <property type="entry name" value="LuxR_C_like"/>
    <property type="match status" value="1"/>
</dbReference>
<name>A0A368HLA8_9GAMM</name>
<dbReference type="PROSITE" id="PS50043">
    <property type="entry name" value="HTH_LUXR_2"/>
    <property type="match status" value="1"/>
</dbReference>
<dbReference type="GO" id="GO:0006355">
    <property type="term" value="P:regulation of DNA-templated transcription"/>
    <property type="evidence" value="ECO:0007669"/>
    <property type="project" value="InterPro"/>
</dbReference>
<organism evidence="5 6">
    <name type="scientific">Acidiferrobacter thiooxydans</name>
    <dbReference type="NCBI Taxonomy" id="163359"/>
    <lineage>
        <taxon>Bacteria</taxon>
        <taxon>Pseudomonadati</taxon>
        <taxon>Pseudomonadota</taxon>
        <taxon>Gammaproteobacteria</taxon>
        <taxon>Acidiferrobacterales</taxon>
        <taxon>Acidiferrobacteraceae</taxon>
        <taxon>Acidiferrobacter</taxon>
    </lineage>
</organism>
<accession>A0A368HLA8</accession>
<dbReference type="SMART" id="SM00421">
    <property type="entry name" value="HTH_LUXR"/>
    <property type="match status" value="1"/>
</dbReference>
<dbReference type="Gene3D" id="3.30.450.40">
    <property type="match status" value="1"/>
</dbReference>
<dbReference type="PANTHER" id="PTHR44688:SF16">
    <property type="entry name" value="DNA-BINDING TRANSCRIPTIONAL ACTIVATOR DEVR_DOSR"/>
    <property type="match status" value="1"/>
</dbReference>
<evidence type="ECO:0000256" key="3">
    <source>
        <dbReference type="ARBA" id="ARBA00023163"/>
    </source>
</evidence>
<dbReference type="PRINTS" id="PR00038">
    <property type="entry name" value="HTHLUXR"/>
</dbReference>
<dbReference type="Proteomes" id="UP000253250">
    <property type="component" value="Unassembled WGS sequence"/>
</dbReference>
<dbReference type="SUPFAM" id="SSF55781">
    <property type="entry name" value="GAF domain-like"/>
    <property type="match status" value="1"/>
</dbReference>
<keyword evidence="1" id="KW-0805">Transcription regulation</keyword>
<reference evidence="5 6" key="1">
    <citation type="submission" date="2018-02" db="EMBL/GenBank/DDBJ databases">
        <title>Insights into the biology of acidophilic members of the Acidiferrobacteraceae family derived from comparative genomic analyses.</title>
        <authorList>
            <person name="Issotta F."/>
            <person name="Thyssen C."/>
            <person name="Mena C."/>
            <person name="Moya A."/>
            <person name="Bellenberg S."/>
            <person name="Sproer C."/>
            <person name="Covarrubias P.C."/>
            <person name="Sand W."/>
            <person name="Quatrini R."/>
            <person name="Vera M."/>
        </authorList>
    </citation>
    <scope>NUCLEOTIDE SEQUENCE [LARGE SCALE GENOMIC DNA]</scope>
    <source>
        <strain evidence="6">m-1</strain>
    </source>
</reference>
<dbReference type="InterPro" id="IPR016032">
    <property type="entry name" value="Sig_transdc_resp-reg_C-effctor"/>
</dbReference>
<dbReference type="Pfam" id="PF00196">
    <property type="entry name" value="GerE"/>
    <property type="match status" value="1"/>
</dbReference>
<feature type="domain" description="HTH luxR-type" evidence="4">
    <location>
        <begin position="229"/>
        <end position="294"/>
    </location>
</feature>
<dbReference type="InterPro" id="IPR000792">
    <property type="entry name" value="Tscrpt_reg_LuxR_C"/>
</dbReference>
<dbReference type="GO" id="GO:0003677">
    <property type="term" value="F:DNA binding"/>
    <property type="evidence" value="ECO:0007669"/>
    <property type="project" value="UniProtKB-KW"/>
</dbReference>
<dbReference type="InterPro" id="IPR003018">
    <property type="entry name" value="GAF"/>
</dbReference>
<dbReference type="AlphaFoldDB" id="A0A368HLA8"/>
<dbReference type="OrthoDB" id="3928741at2"/>
<evidence type="ECO:0000313" key="6">
    <source>
        <dbReference type="Proteomes" id="UP000253250"/>
    </source>
</evidence>
<gene>
    <name evidence="5" type="ORF">C4900_03885</name>
</gene>
<dbReference type="Pfam" id="PF01590">
    <property type="entry name" value="GAF"/>
    <property type="match status" value="1"/>
</dbReference>
<evidence type="ECO:0000256" key="1">
    <source>
        <dbReference type="ARBA" id="ARBA00023015"/>
    </source>
</evidence>
<sequence>MKGHRKTCGTDTMMVRLLPCPDIVMLAQSGENMWNTIQYLQAADASDIVPQNVLAASYERCRMFDVRENKRRIDDTLGEGETRNFLQQNGKLVTYGRLVIMEYMGDIKEASDLFIFTSGQGRILGLWSRPEIVSAAALIGLRAGASLAEDSAGTNAVALALAAQGPVILKGEEHLCRIFHDWTCVAAPVISADGTLIGCLDISAPEGPIHEKLALARSIAREIGRLVGNKISFGGITIRQREVLALFAHGMSYKGIGSVLGISIKTVEEHLDAVRIKMGMKNRRACIKKAIELGIL</sequence>
<dbReference type="InterPro" id="IPR036388">
    <property type="entry name" value="WH-like_DNA-bd_sf"/>
</dbReference>
<proteinExistence type="predicted"/>
<dbReference type="PANTHER" id="PTHR44688">
    <property type="entry name" value="DNA-BINDING TRANSCRIPTIONAL ACTIVATOR DEVR_DOSR"/>
    <property type="match status" value="1"/>
</dbReference>
<dbReference type="InterPro" id="IPR029016">
    <property type="entry name" value="GAF-like_dom_sf"/>
</dbReference>
<keyword evidence="3" id="KW-0804">Transcription</keyword>
<dbReference type="PROSITE" id="PS00622">
    <property type="entry name" value="HTH_LUXR_1"/>
    <property type="match status" value="1"/>
</dbReference>
<dbReference type="SUPFAM" id="SSF46894">
    <property type="entry name" value="C-terminal effector domain of the bipartite response regulators"/>
    <property type="match status" value="1"/>
</dbReference>
<evidence type="ECO:0000313" key="5">
    <source>
        <dbReference type="EMBL" id="RCN58907.1"/>
    </source>
</evidence>
<evidence type="ECO:0000259" key="4">
    <source>
        <dbReference type="PROSITE" id="PS50043"/>
    </source>
</evidence>
<keyword evidence="6" id="KW-1185">Reference proteome</keyword>